<sequence>MKKNLAIFTGVVLLALFYSCKTLEQQVNQFKPVSTTSQQYLAIEKNLAQLDSMSPHVGAHIDKSFLMEYLPAEIKKNAESINDENLIITKLDPTVELDQQGVFIRGDFNITLVKYDITIAGEFKGVAATSLEGDSLFLRTALNWLDIQNIKYIKKPGLTKKALVAIIVPALRNFMTTANALFLRKPFAFYVPLKQVYQFDVTRLFKDTALRISATPVELARYNKKSAVKIGSEGITTLIELTNKQPNTPPAPPAGIASYSPKQLKEKFNEYTKKFEQHWLNNLDTLPKGAAVVAMVRKSELAGLVNQALSNPVTVSRNLLLPPMQVNEKVELEKSKINCQAVRTDFSYPAFNGDACDWNCMRRITIGVCPFCRRVRVEDPACAASRRACVIKREAERVIWQTARNAANLAHEAENIAKIGACNIWRSATDFVALGRFKVDAGGSGNGSVNFSSIHLNDDLSKISLQYNGNVNVNFKADLEMTPLDLGHIFLCFARYSKTIRTSIAASIPASSSTLNITPVTQGNNLLLNVQVDPVSYRATMNNGPLEQLFSDVTFRAQCPIFSTLMQAGTIGATVGNFLGVVKLAPEQKLLLTGSASGQYEIKELSIPVKPIVFRINQGEDKQSVISWRTKTIQFAYTKPLLMAGN</sequence>
<reference evidence="1" key="1">
    <citation type="journal article" date="2014" name="Int. J. Syst. Evol. Microbiol.">
        <title>Complete genome sequence of Corynebacterium casei LMG S-19264T (=DSM 44701T), isolated from a smear-ripened cheese.</title>
        <authorList>
            <consortium name="US DOE Joint Genome Institute (JGI-PGF)"/>
            <person name="Walter F."/>
            <person name="Albersmeier A."/>
            <person name="Kalinowski J."/>
            <person name="Ruckert C."/>
        </authorList>
    </citation>
    <scope>NUCLEOTIDE SEQUENCE</scope>
    <source>
        <strain evidence="1">CCM 8711</strain>
    </source>
</reference>
<dbReference type="RefSeq" id="WP_188414203.1">
    <property type="nucleotide sequence ID" value="NZ_BMDO01000001.1"/>
</dbReference>
<protein>
    <recommendedName>
        <fullName evidence="3">DUF4403 family protein</fullName>
    </recommendedName>
</protein>
<dbReference type="PROSITE" id="PS51257">
    <property type="entry name" value="PROKAR_LIPOPROTEIN"/>
    <property type="match status" value="1"/>
</dbReference>
<organism evidence="1 2">
    <name type="scientific">Mucilaginibacter galii</name>
    <dbReference type="NCBI Taxonomy" id="2005073"/>
    <lineage>
        <taxon>Bacteria</taxon>
        <taxon>Pseudomonadati</taxon>
        <taxon>Bacteroidota</taxon>
        <taxon>Sphingobacteriia</taxon>
        <taxon>Sphingobacteriales</taxon>
        <taxon>Sphingobacteriaceae</taxon>
        <taxon>Mucilaginibacter</taxon>
    </lineage>
</organism>
<reference evidence="1" key="2">
    <citation type="submission" date="2020-09" db="EMBL/GenBank/DDBJ databases">
        <authorList>
            <person name="Sun Q."/>
            <person name="Sedlacek I."/>
        </authorList>
    </citation>
    <scope>NUCLEOTIDE SEQUENCE</scope>
    <source>
        <strain evidence="1">CCM 8711</strain>
    </source>
</reference>
<evidence type="ECO:0008006" key="3">
    <source>
        <dbReference type="Google" id="ProtNLM"/>
    </source>
</evidence>
<keyword evidence="2" id="KW-1185">Reference proteome</keyword>
<evidence type="ECO:0000313" key="2">
    <source>
        <dbReference type="Proteomes" id="UP000662074"/>
    </source>
</evidence>
<dbReference type="AlphaFoldDB" id="A0A917J9E4"/>
<proteinExistence type="predicted"/>
<evidence type="ECO:0000313" key="1">
    <source>
        <dbReference type="EMBL" id="GGI49709.1"/>
    </source>
</evidence>
<gene>
    <name evidence="1" type="ORF">GCM10011425_09210</name>
</gene>
<comment type="caution">
    <text evidence="1">The sequence shown here is derived from an EMBL/GenBank/DDBJ whole genome shotgun (WGS) entry which is preliminary data.</text>
</comment>
<accession>A0A917J9E4</accession>
<dbReference type="EMBL" id="BMDO01000001">
    <property type="protein sequence ID" value="GGI49709.1"/>
    <property type="molecule type" value="Genomic_DNA"/>
</dbReference>
<name>A0A917J9E4_9SPHI</name>
<dbReference type="Proteomes" id="UP000662074">
    <property type="component" value="Unassembled WGS sequence"/>
</dbReference>